<dbReference type="AlphaFoldDB" id="A0A8X6SB13"/>
<keyword evidence="2" id="KW-1185">Reference proteome</keyword>
<dbReference type="EMBL" id="BMAU01021250">
    <property type="protein sequence ID" value="GFY05196.1"/>
    <property type="molecule type" value="Genomic_DNA"/>
</dbReference>
<dbReference type="Proteomes" id="UP000887159">
    <property type="component" value="Unassembled WGS sequence"/>
</dbReference>
<accession>A0A8X6SB13</accession>
<comment type="caution">
    <text evidence="1">The sequence shown here is derived from an EMBL/GenBank/DDBJ whole genome shotgun (WGS) entry which is preliminary data.</text>
</comment>
<proteinExistence type="predicted"/>
<evidence type="ECO:0000313" key="2">
    <source>
        <dbReference type="Proteomes" id="UP000887159"/>
    </source>
</evidence>
<name>A0A8X6SB13_TRICX</name>
<sequence>MPWELNGYGHELVTGVSWVRLKTRRVKRADTRYIHRAQILPIGLVWLFGEVVPAQTSSSSLDHGSKFREPSPIALVLPYSATLTSL</sequence>
<reference evidence="1" key="1">
    <citation type="submission" date="2020-08" db="EMBL/GenBank/DDBJ databases">
        <title>Multicomponent nature underlies the extraordinary mechanical properties of spider dragline silk.</title>
        <authorList>
            <person name="Kono N."/>
            <person name="Nakamura H."/>
            <person name="Mori M."/>
            <person name="Yoshida Y."/>
            <person name="Ohtoshi R."/>
            <person name="Malay A.D."/>
            <person name="Moran D.A.P."/>
            <person name="Tomita M."/>
            <person name="Numata K."/>
            <person name="Arakawa K."/>
        </authorList>
    </citation>
    <scope>NUCLEOTIDE SEQUENCE</scope>
</reference>
<protein>
    <submittedName>
        <fullName evidence="1">Uncharacterized protein</fullName>
    </submittedName>
</protein>
<gene>
    <name evidence="1" type="ORF">TNCV_2206421</name>
</gene>
<evidence type="ECO:0000313" key="1">
    <source>
        <dbReference type="EMBL" id="GFY05196.1"/>
    </source>
</evidence>
<organism evidence="1 2">
    <name type="scientific">Trichonephila clavipes</name>
    <name type="common">Golden silk orbweaver</name>
    <name type="synonym">Nephila clavipes</name>
    <dbReference type="NCBI Taxonomy" id="2585209"/>
    <lineage>
        <taxon>Eukaryota</taxon>
        <taxon>Metazoa</taxon>
        <taxon>Ecdysozoa</taxon>
        <taxon>Arthropoda</taxon>
        <taxon>Chelicerata</taxon>
        <taxon>Arachnida</taxon>
        <taxon>Araneae</taxon>
        <taxon>Araneomorphae</taxon>
        <taxon>Entelegynae</taxon>
        <taxon>Araneoidea</taxon>
        <taxon>Nephilidae</taxon>
        <taxon>Trichonephila</taxon>
    </lineage>
</organism>